<accession>A0A1F5GAG5</accession>
<feature type="domain" description="POTRA" evidence="6">
    <location>
        <begin position="26"/>
        <end position="91"/>
    </location>
</feature>
<keyword evidence="4" id="KW-0472">Membrane</keyword>
<evidence type="ECO:0000256" key="5">
    <source>
        <dbReference type="ARBA" id="ARBA00023306"/>
    </source>
</evidence>
<dbReference type="EMBL" id="MFAY01000025">
    <property type="protein sequence ID" value="OGD88848.1"/>
    <property type="molecule type" value="Genomic_DNA"/>
</dbReference>
<keyword evidence="4" id="KW-1133">Transmembrane helix</keyword>
<organism evidence="7 8">
    <name type="scientific">Candidatus Curtissbacteria bacterium RIFCSPHIGHO2_01_FULL_40_12</name>
    <dbReference type="NCBI Taxonomy" id="1797710"/>
    <lineage>
        <taxon>Bacteria</taxon>
        <taxon>Candidatus Curtissiibacteriota</taxon>
    </lineage>
</organism>
<dbReference type="Proteomes" id="UP000178577">
    <property type="component" value="Unassembled WGS sequence"/>
</dbReference>
<keyword evidence="5" id="KW-0131">Cell cycle</keyword>
<keyword evidence="1" id="KW-1003">Cell membrane</keyword>
<keyword evidence="2" id="KW-0132">Cell division</keyword>
<gene>
    <name evidence="7" type="ORF">A2693_01260</name>
</gene>
<dbReference type="InterPro" id="IPR013685">
    <property type="entry name" value="POTRA_FtsQ_type"/>
</dbReference>
<evidence type="ECO:0000259" key="6">
    <source>
        <dbReference type="Pfam" id="PF08478"/>
    </source>
</evidence>
<evidence type="ECO:0000256" key="2">
    <source>
        <dbReference type="ARBA" id="ARBA00022618"/>
    </source>
</evidence>
<keyword evidence="3" id="KW-0812">Transmembrane</keyword>
<evidence type="ECO:0000256" key="4">
    <source>
        <dbReference type="ARBA" id="ARBA00022989"/>
    </source>
</evidence>
<proteinExistence type="predicted"/>
<protein>
    <recommendedName>
        <fullName evidence="6">POTRA domain-containing protein</fullName>
    </recommendedName>
</protein>
<evidence type="ECO:0000256" key="1">
    <source>
        <dbReference type="ARBA" id="ARBA00022475"/>
    </source>
</evidence>
<comment type="caution">
    <text evidence="7">The sequence shown here is derived from an EMBL/GenBank/DDBJ whole genome shotgun (WGS) entry which is preliminary data.</text>
</comment>
<dbReference type="Pfam" id="PF08478">
    <property type="entry name" value="POTRA_1"/>
    <property type="match status" value="1"/>
</dbReference>
<evidence type="ECO:0000313" key="7">
    <source>
        <dbReference type="EMBL" id="OGD88848.1"/>
    </source>
</evidence>
<name>A0A1F5GAG5_9BACT</name>
<evidence type="ECO:0000256" key="3">
    <source>
        <dbReference type="ARBA" id="ARBA00022692"/>
    </source>
</evidence>
<reference evidence="7 8" key="1">
    <citation type="journal article" date="2016" name="Nat. Commun.">
        <title>Thousands of microbial genomes shed light on interconnected biogeochemical processes in an aquifer system.</title>
        <authorList>
            <person name="Anantharaman K."/>
            <person name="Brown C.T."/>
            <person name="Hug L.A."/>
            <person name="Sharon I."/>
            <person name="Castelle C.J."/>
            <person name="Probst A.J."/>
            <person name="Thomas B.C."/>
            <person name="Singh A."/>
            <person name="Wilkins M.J."/>
            <person name="Karaoz U."/>
            <person name="Brodie E.L."/>
            <person name="Williams K.H."/>
            <person name="Hubbard S.S."/>
            <person name="Banfield J.F."/>
        </authorList>
    </citation>
    <scope>NUCLEOTIDE SEQUENCE [LARGE SCALE GENOMIC DNA]</scope>
</reference>
<evidence type="ECO:0000313" key="8">
    <source>
        <dbReference type="Proteomes" id="UP000178577"/>
    </source>
</evidence>
<sequence>MPKLLGLLIALPIIIYIFFFSPFTKIKSLQITGGANCIPLQVSLEELNLAGQNLLTFSKSDLEQIILSKYRCVKKMSINRIFPAKVKIKVELQSEILKIADTNLFLTQDQVVSDKAFASKLPILYPDRNLNLKVGEKVQDEIIAYVLKLTIELSKSDFTAASIRIIDQESIAVYNTADLIAVFSTKKPVNVQVDSLQLVLSKAKIDPAKIAKIDLRFDKPVIVNK</sequence>
<dbReference type="AlphaFoldDB" id="A0A1F5GAG5"/>